<organism evidence="2 3">
    <name type="scientific">Rodentibacter pneumotropicus</name>
    <dbReference type="NCBI Taxonomy" id="758"/>
    <lineage>
        <taxon>Bacteria</taxon>
        <taxon>Pseudomonadati</taxon>
        <taxon>Pseudomonadota</taxon>
        <taxon>Gammaproteobacteria</taxon>
        <taxon>Pasteurellales</taxon>
        <taxon>Pasteurellaceae</taxon>
        <taxon>Rodentibacter</taxon>
    </lineage>
</organism>
<dbReference type="EMBL" id="LR134405">
    <property type="protein sequence ID" value="VEH67492.1"/>
    <property type="molecule type" value="Genomic_DNA"/>
</dbReference>
<keyword evidence="1" id="KW-0812">Transmembrane</keyword>
<reference evidence="2 3" key="1">
    <citation type="submission" date="2018-12" db="EMBL/GenBank/DDBJ databases">
        <authorList>
            <consortium name="Pathogen Informatics"/>
        </authorList>
    </citation>
    <scope>NUCLEOTIDE SEQUENCE [LARGE SCALE GENOMIC DNA]</scope>
    <source>
        <strain evidence="2 3">NCTC8284</strain>
    </source>
</reference>
<dbReference type="AlphaFoldDB" id="A0A3S4TW76"/>
<gene>
    <name evidence="2" type="primary">terC_3</name>
    <name evidence="2" type="ORF">NCTC8284_02689</name>
</gene>
<keyword evidence="1" id="KW-1133">Transmembrane helix</keyword>
<evidence type="ECO:0000256" key="1">
    <source>
        <dbReference type="SAM" id="Phobius"/>
    </source>
</evidence>
<accession>A0A3S4TW76</accession>
<evidence type="ECO:0000313" key="2">
    <source>
        <dbReference type="EMBL" id="VEH67492.1"/>
    </source>
</evidence>
<protein>
    <submittedName>
        <fullName evidence="2">Integral membrane protein TerC</fullName>
    </submittedName>
</protein>
<evidence type="ECO:0000313" key="3">
    <source>
        <dbReference type="Proteomes" id="UP000278733"/>
    </source>
</evidence>
<feature type="transmembrane region" description="Helical" evidence="1">
    <location>
        <begin position="12"/>
        <end position="31"/>
    </location>
</feature>
<dbReference type="KEGG" id="rpne:NCTC8284_02689"/>
<keyword evidence="1" id="KW-0472">Membrane</keyword>
<name>A0A3S4TW76_9PAST</name>
<dbReference type="Proteomes" id="UP000278733">
    <property type="component" value="Chromosome"/>
</dbReference>
<sequence>MFEWLSDPEAWLSLATLTALEIVLGIDNIILSVF</sequence>
<proteinExistence type="predicted"/>